<dbReference type="InterPro" id="IPR052907">
    <property type="entry name" value="Beta-lactamase/esterase"/>
</dbReference>
<dbReference type="SUPFAM" id="SSF56601">
    <property type="entry name" value="beta-lactamase/transpeptidase-like"/>
    <property type="match status" value="1"/>
</dbReference>
<proteinExistence type="predicted"/>
<gene>
    <name evidence="3" type="ORF">CGOC_LOCUS1350</name>
</gene>
<dbReference type="OrthoDB" id="5946976at2759"/>
<feature type="transmembrane region" description="Helical" evidence="1">
    <location>
        <begin position="27"/>
        <end position="46"/>
    </location>
</feature>
<dbReference type="EMBL" id="UYRV01002465">
    <property type="protein sequence ID" value="VDK48725.1"/>
    <property type="molecule type" value="Genomic_DNA"/>
</dbReference>
<dbReference type="InterPro" id="IPR012338">
    <property type="entry name" value="Beta-lactam/transpept-like"/>
</dbReference>
<dbReference type="PANTHER" id="PTHR43319:SF2">
    <property type="entry name" value="BETA-LACTAMASE-RELATED DOMAIN-CONTAINING PROTEIN"/>
    <property type="match status" value="1"/>
</dbReference>
<dbReference type="Pfam" id="PF00144">
    <property type="entry name" value="Beta-lactamase"/>
    <property type="match status" value="1"/>
</dbReference>
<keyword evidence="1" id="KW-0812">Transmembrane</keyword>
<evidence type="ECO:0000256" key="1">
    <source>
        <dbReference type="SAM" id="Phobius"/>
    </source>
</evidence>
<name>A0A3P6R5N7_CYLGO</name>
<accession>A0A3P6R5N7</accession>
<protein>
    <recommendedName>
        <fullName evidence="2">Beta-lactamase-related domain-containing protein</fullName>
    </recommendedName>
</protein>
<reference evidence="3 4" key="1">
    <citation type="submission" date="2018-11" db="EMBL/GenBank/DDBJ databases">
        <authorList>
            <consortium name="Pathogen Informatics"/>
        </authorList>
    </citation>
    <scope>NUCLEOTIDE SEQUENCE [LARGE SCALE GENOMIC DNA]</scope>
</reference>
<keyword evidence="1" id="KW-1133">Transmembrane helix</keyword>
<dbReference type="Proteomes" id="UP000271889">
    <property type="component" value="Unassembled WGS sequence"/>
</dbReference>
<dbReference type="Gene3D" id="3.40.710.10">
    <property type="entry name" value="DD-peptidase/beta-lactamase superfamily"/>
    <property type="match status" value="1"/>
</dbReference>
<dbReference type="PANTHER" id="PTHR43319">
    <property type="entry name" value="BETA-LACTAMASE-RELATED"/>
    <property type="match status" value="1"/>
</dbReference>
<keyword evidence="1" id="KW-0472">Membrane</keyword>
<dbReference type="InterPro" id="IPR001466">
    <property type="entry name" value="Beta-lactam-related"/>
</dbReference>
<dbReference type="AlphaFoldDB" id="A0A3P6R5N7"/>
<organism evidence="3 4">
    <name type="scientific">Cylicostephanus goldi</name>
    <name type="common">Nematode worm</name>
    <dbReference type="NCBI Taxonomy" id="71465"/>
    <lineage>
        <taxon>Eukaryota</taxon>
        <taxon>Metazoa</taxon>
        <taxon>Ecdysozoa</taxon>
        <taxon>Nematoda</taxon>
        <taxon>Chromadorea</taxon>
        <taxon>Rhabditida</taxon>
        <taxon>Rhabditina</taxon>
        <taxon>Rhabditomorpha</taxon>
        <taxon>Strongyloidea</taxon>
        <taxon>Strongylidae</taxon>
        <taxon>Cylicostephanus</taxon>
    </lineage>
</organism>
<keyword evidence="4" id="KW-1185">Reference proteome</keyword>
<evidence type="ECO:0000313" key="3">
    <source>
        <dbReference type="EMBL" id="VDK48725.1"/>
    </source>
</evidence>
<evidence type="ECO:0000313" key="4">
    <source>
        <dbReference type="Proteomes" id="UP000271889"/>
    </source>
</evidence>
<sequence>MKGLFSGTWAFYATQHSWVLLRSSLTMVWICFIRSILFILAGRWIASMKAYGKPLSESGVVSDVCKIIVLLALKFRQNFIDGLETEGASFAVYVKGQKVVDLWGGYADLQAARTWKEDTMSVVFSTTKAVAALCIAVLADRGRLRYDDLVSKHWPGFAKNGKDNITIEWVMSHMAGLYYFEEPITKEIATNHDLMKKLIENETPKFPPGTAFGYHAMNYGWLVDQIIRHTDEKKRGIGQFLREEITGPNGRKLVC</sequence>
<feature type="domain" description="Beta-lactamase-related" evidence="2">
    <location>
        <begin position="75"/>
        <end position="251"/>
    </location>
</feature>
<evidence type="ECO:0000259" key="2">
    <source>
        <dbReference type="Pfam" id="PF00144"/>
    </source>
</evidence>